<evidence type="ECO:0000313" key="2">
    <source>
        <dbReference type="Proteomes" id="UP000499080"/>
    </source>
</evidence>
<reference evidence="1 2" key="1">
    <citation type="journal article" date="2019" name="Sci. Rep.">
        <title>Orb-weaving spider Araneus ventricosus genome elucidates the spidroin gene catalogue.</title>
        <authorList>
            <person name="Kono N."/>
            <person name="Nakamura H."/>
            <person name="Ohtoshi R."/>
            <person name="Moran D.A.P."/>
            <person name="Shinohara A."/>
            <person name="Yoshida Y."/>
            <person name="Fujiwara M."/>
            <person name="Mori M."/>
            <person name="Tomita M."/>
            <person name="Arakawa K."/>
        </authorList>
    </citation>
    <scope>NUCLEOTIDE SEQUENCE [LARGE SCALE GENOMIC DNA]</scope>
</reference>
<protein>
    <submittedName>
        <fullName evidence="1">Uncharacterized protein</fullName>
    </submittedName>
</protein>
<keyword evidence="2" id="KW-1185">Reference proteome</keyword>
<sequence length="96" mass="11690">MTITDDELKEFFDSLYDRKKSEEQRDSLIFNIFKITSKNNFISISPTTELHVNALFNTYRVQHWNWICQSPDWWWKERNQAWIVLRHHPGPTSQSF</sequence>
<dbReference type="AlphaFoldDB" id="A0A4Y2MRT0"/>
<name>A0A4Y2MRT0_ARAVE</name>
<dbReference type="EMBL" id="BGPR01007760">
    <property type="protein sequence ID" value="GBN29302.1"/>
    <property type="molecule type" value="Genomic_DNA"/>
</dbReference>
<evidence type="ECO:0000313" key="1">
    <source>
        <dbReference type="EMBL" id="GBN29302.1"/>
    </source>
</evidence>
<proteinExistence type="predicted"/>
<organism evidence="1 2">
    <name type="scientific">Araneus ventricosus</name>
    <name type="common">Orbweaver spider</name>
    <name type="synonym">Epeira ventricosa</name>
    <dbReference type="NCBI Taxonomy" id="182803"/>
    <lineage>
        <taxon>Eukaryota</taxon>
        <taxon>Metazoa</taxon>
        <taxon>Ecdysozoa</taxon>
        <taxon>Arthropoda</taxon>
        <taxon>Chelicerata</taxon>
        <taxon>Arachnida</taxon>
        <taxon>Araneae</taxon>
        <taxon>Araneomorphae</taxon>
        <taxon>Entelegynae</taxon>
        <taxon>Araneoidea</taxon>
        <taxon>Araneidae</taxon>
        <taxon>Araneus</taxon>
    </lineage>
</organism>
<dbReference type="Proteomes" id="UP000499080">
    <property type="component" value="Unassembled WGS sequence"/>
</dbReference>
<gene>
    <name evidence="1" type="ORF">AVEN_28726_1</name>
</gene>
<comment type="caution">
    <text evidence="1">The sequence shown here is derived from an EMBL/GenBank/DDBJ whole genome shotgun (WGS) entry which is preliminary data.</text>
</comment>
<accession>A0A4Y2MRT0</accession>